<name>A0A6C0JFL3_9ZZZZ</name>
<dbReference type="EMBL" id="MN740401">
    <property type="protein sequence ID" value="QHU04605.1"/>
    <property type="molecule type" value="Genomic_DNA"/>
</dbReference>
<dbReference type="AlphaFoldDB" id="A0A6C0JFL3"/>
<reference evidence="1" key="1">
    <citation type="journal article" date="2020" name="Nature">
        <title>Giant virus diversity and host interactions through global metagenomics.</title>
        <authorList>
            <person name="Schulz F."/>
            <person name="Roux S."/>
            <person name="Paez-Espino D."/>
            <person name="Jungbluth S."/>
            <person name="Walsh D.A."/>
            <person name="Denef V.J."/>
            <person name="McMahon K.D."/>
            <person name="Konstantinidis K.T."/>
            <person name="Eloe-Fadrosh E.A."/>
            <person name="Kyrpides N.C."/>
            <person name="Woyke T."/>
        </authorList>
    </citation>
    <scope>NUCLEOTIDE SEQUENCE</scope>
    <source>
        <strain evidence="1">GVMAG-M-3300027708-51</strain>
    </source>
</reference>
<proteinExistence type="predicted"/>
<organism evidence="1">
    <name type="scientific">viral metagenome</name>
    <dbReference type="NCBI Taxonomy" id="1070528"/>
    <lineage>
        <taxon>unclassified sequences</taxon>
        <taxon>metagenomes</taxon>
        <taxon>organismal metagenomes</taxon>
    </lineage>
</organism>
<evidence type="ECO:0000313" key="1">
    <source>
        <dbReference type="EMBL" id="QHU04605.1"/>
    </source>
</evidence>
<sequence>MWELILLLLVLLAIAAMAFLPNIGALTGGKVFDNAPAKCASCPKQAARDAQ</sequence>
<accession>A0A6C0JFL3</accession>
<protein>
    <submittedName>
        <fullName evidence="1">Uncharacterized protein</fullName>
    </submittedName>
</protein>